<dbReference type="AlphaFoldDB" id="A0A2P2LPU2"/>
<proteinExistence type="predicted"/>
<accession>A0A2P2LPU2</accession>
<keyword evidence="1" id="KW-0418">Kinase</keyword>
<organism evidence="1">
    <name type="scientific">Rhizophora mucronata</name>
    <name type="common">Asiatic mangrove</name>
    <dbReference type="NCBI Taxonomy" id="61149"/>
    <lineage>
        <taxon>Eukaryota</taxon>
        <taxon>Viridiplantae</taxon>
        <taxon>Streptophyta</taxon>
        <taxon>Embryophyta</taxon>
        <taxon>Tracheophyta</taxon>
        <taxon>Spermatophyta</taxon>
        <taxon>Magnoliopsida</taxon>
        <taxon>eudicotyledons</taxon>
        <taxon>Gunneridae</taxon>
        <taxon>Pentapetalae</taxon>
        <taxon>rosids</taxon>
        <taxon>fabids</taxon>
        <taxon>Malpighiales</taxon>
        <taxon>Rhizophoraceae</taxon>
        <taxon>Rhizophora</taxon>
    </lineage>
</organism>
<dbReference type="EMBL" id="GGEC01039497">
    <property type="protein sequence ID" value="MBX19981.1"/>
    <property type="molecule type" value="Transcribed_RNA"/>
</dbReference>
<evidence type="ECO:0000313" key="1">
    <source>
        <dbReference type="EMBL" id="MBX19981.1"/>
    </source>
</evidence>
<sequence length="56" mass="6325">MRVFPKFFKSEAPGSLQLRNTAAVFIFIPMHERIDILGSSLGSLFLTITIKPCKKQ</sequence>
<protein>
    <submittedName>
        <fullName evidence="1">Serine/threonine-protein kinase PBS1</fullName>
    </submittedName>
</protein>
<name>A0A2P2LPU2_RHIMU</name>
<keyword evidence="1" id="KW-0808">Transferase</keyword>
<reference evidence="1" key="1">
    <citation type="submission" date="2018-02" db="EMBL/GenBank/DDBJ databases">
        <title>Rhizophora mucronata_Transcriptome.</title>
        <authorList>
            <person name="Meera S.P."/>
            <person name="Sreeshan A."/>
            <person name="Augustine A."/>
        </authorList>
    </citation>
    <scope>NUCLEOTIDE SEQUENCE</scope>
    <source>
        <tissue evidence="1">Leaf</tissue>
    </source>
</reference>
<dbReference type="GO" id="GO:0016301">
    <property type="term" value="F:kinase activity"/>
    <property type="evidence" value="ECO:0007669"/>
    <property type="project" value="UniProtKB-KW"/>
</dbReference>